<name>D6GUN1_PARA5</name>
<dbReference type="PANTHER" id="PTHR11985:SF15">
    <property type="entry name" value="GLYCEROL-3-PHOSPHATE DEHYDROGENASE, MITOCHONDRIAL"/>
    <property type="match status" value="1"/>
</dbReference>
<accession>D6GUN1</accession>
<comment type="cofactor">
    <cofactor evidence="1">
        <name>FAD</name>
        <dbReference type="ChEBI" id="CHEBI:57692"/>
    </cofactor>
</comment>
<dbReference type="InterPro" id="IPR006076">
    <property type="entry name" value="FAD-dep_OxRdtase"/>
</dbReference>
<gene>
    <name evidence="7" type="ORF">BJBARM5_0175</name>
</gene>
<evidence type="ECO:0000256" key="2">
    <source>
        <dbReference type="ARBA" id="ARBA00007330"/>
    </source>
</evidence>
<dbReference type="SUPFAM" id="SSF51905">
    <property type="entry name" value="FAD/NAD(P)-binding domain"/>
    <property type="match status" value="1"/>
</dbReference>
<evidence type="ECO:0000256" key="3">
    <source>
        <dbReference type="ARBA" id="ARBA00022630"/>
    </source>
</evidence>
<protein>
    <submittedName>
        <fullName evidence="7">FAD dependent oxidoreductase</fullName>
    </submittedName>
</protein>
<evidence type="ECO:0000259" key="6">
    <source>
        <dbReference type="Pfam" id="PF01266"/>
    </source>
</evidence>
<dbReference type="PRINTS" id="PR01001">
    <property type="entry name" value="FADG3PDH"/>
</dbReference>
<dbReference type="AlphaFoldDB" id="D6GUN1"/>
<proteinExistence type="inferred from homology"/>
<dbReference type="Pfam" id="PF01266">
    <property type="entry name" value="DAO"/>
    <property type="match status" value="1"/>
</dbReference>
<keyword evidence="5" id="KW-0560">Oxidoreductase</keyword>
<comment type="similarity">
    <text evidence="2">Belongs to the FAD-dependent glycerol-3-phosphate dehydrogenase family.</text>
</comment>
<dbReference type="InterPro" id="IPR000447">
    <property type="entry name" value="G3P_DH_FAD-dep"/>
</dbReference>
<reference evidence="7 8" key="1">
    <citation type="journal article" date="2010" name="Proc. Natl. Acad. Sci. U.S.A.">
        <title>Enigmatic, ultrasmall, uncultivated Archaea.</title>
        <authorList>
            <person name="Baker B.J."/>
            <person name="Comolli L.R."/>
            <person name="Dick G.J."/>
            <person name="Hauser L.J."/>
            <person name="Hyatt D."/>
            <person name="Dill B.D."/>
            <person name="Land M.L."/>
            <person name="Verberkmoes N.C."/>
            <person name="Hettich R.L."/>
            <person name="Banfield J.F."/>
        </authorList>
    </citation>
    <scope>NUCLEOTIDE SEQUENCE [LARGE SCALE GENOMIC DNA]</scope>
</reference>
<evidence type="ECO:0000313" key="8">
    <source>
        <dbReference type="Proteomes" id="UP000009376"/>
    </source>
</evidence>
<dbReference type="InterPro" id="IPR036188">
    <property type="entry name" value="FAD/NAD-bd_sf"/>
</dbReference>
<feature type="domain" description="FAD dependent oxidoreductase" evidence="6">
    <location>
        <begin position="5"/>
        <end position="314"/>
    </location>
</feature>
<dbReference type="GO" id="GO:0004368">
    <property type="term" value="F:glycerol-3-phosphate dehydrogenase (quinone) activity"/>
    <property type="evidence" value="ECO:0007669"/>
    <property type="project" value="InterPro"/>
</dbReference>
<dbReference type="Gene3D" id="3.50.50.60">
    <property type="entry name" value="FAD/NAD(P)-binding domain"/>
    <property type="match status" value="3"/>
</dbReference>
<evidence type="ECO:0000256" key="1">
    <source>
        <dbReference type="ARBA" id="ARBA00001974"/>
    </source>
</evidence>
<keyword evidence="4" id="KW-0274">FAD</keyword>
<dbReference type="Proteomes" id="UP000009376">
    <property type="component" value="Unassembled WGS sequence"/>
</dbReference>
<dbReference type="PANTHER" id="PTHR11985">
    <property type="entry name" value="GLYCEROL-3-PHOSPHATE DEHYDROGENASE"/>
    <property type="match status" value="1"/>
</dbReference>
<organism evidence="7 8">
    <name type="scientific">Candidatus Parvarchaeum acidophilus ARMAN-5</name>
    <dbReference type="NCBI Taxonomy" id="662762"/>
    <lineage>
        <taxon>Archaea</taxon>
        <taxon>Candidatus Parvarchaeota</taxon>
        <taxon>Candidatus Parvarchaeum</taxon>
    </lineage>
</organism>
<evidence type="ECO:0000313" key="7">
    <source>
        <dbReference type="EMBL" id="EFD93021.1"/>
    </source>
</evidence>
<dbReference type="EMBL" id="GG745547">
    <property type="protein sequence ID" value="EFD93021.1"/>
    <property type="molecule type" value="Genomic_DNA"/>
</dbReference>
<evidence type="ECO:0000256" key="5">
    <source>
        <dbReference type="ARBA" id="ARBA00023002"/>
    </source>
</evidence>
<evidence type="ECO:0000256" key="4">
    <source>
        <dbReference type="ARBA" id="ARBA00022827"/>
    </source>
</evidence>
<sequence>MSSTKIVVIGAGSTGSFITHDLASRGFDVTVIERGNIIGGTSGKFHGMLHSGARYAMTDTAAAKESILDNKVISDIAPFCIENTEGLFVALNDEDLSFQEKFENGCTSAGIPIENIEPNKILDEEPFLNKKIKAAYLVPDKTINSFRFITSLLLTAKRESAKVYLNTEVVDFIKEGNTVKGVRVKSQNGEIKDIAADLVINSSGAWASNLINNKLGITSIEMILSAGTMAVINRRFTKRIINRLREPSDGDIVVPFFNDSIIGTTAFIVDDPDKFDIDRDDISFLQKAGSEMIPALATYPVQRYYAGVRPLVATENEDSRKASRDFRIFDHSKTDNINGIISIVGGKLSTSRIMAKNIVDFVNDKFNMNTKSNTENIKLYWPSITAETVDEMAKSLSIDKGLLIEIINESSGRTYSDMYSGVKDFLYSRMLFN</sequence>
<dbReference type="GO" id="GO:0006072">
    <property type="term" value="P:glycerol-3-phosphate metabolic process"/>
    <property type="evidence" value="ECO:0007669"/>
    <property type="project" value="InterPro"/>
</dbReference>
<keyword evidence="3" id="KW-0285">Flavoprotein</keyword>